<comment type="caution">
    <text evidence="4">The sequence shown here is derived from an EMBL/GenBank/DDBJ whole genome shotgun (WGS) entry which is preliminary data.</text>
</comment>
<feature type="compositionally biased region" description="Basic and acidic residues" evidence="2">
    <location>
        <begin position="224"/>
        <end position="235"/>
    </location>
</feature>
<name>A0ABR4M5E7_9EURO</name>
<dbReference type="EMBL" id="JBFXLQ010000002">
    <property type="protein sequence ID" value="KAL2871820.1"/>
    <property type="molecule type" value="Genomic_DNA"/>
</dbReference>
<feature type="domain" description="Cytochrome b5 heme-binding" evidence="3">
    <location>
        <begin position="92"/>
        <end position="178"/>
    </location>
</feature>
<dbReference type="Pfam" id="PF00173">
    <property type="entry name" value="Cyt-b5"/>
    <property type="match status" value="1"/>
</dbReference>
<evidence type="ECO:0000313" key="5">
    <source>
        <dbReference type="Proteomes" id="UP001610432"/>
    </source>
</evidence>
<dbReference type="SMART" id="SM01117">
    <property type="entry name" value="Cyt-b5"/>
    <property type="match status" value="1"/>
</dbReference>
<keyword evidence="5" id="KW-1185">Reference proteome</keyword>
<dbReference type="PANTHER" id="PTHR10281">
    <property type="entry name" value="MEMBRANE-ASSOCIATED PROGESTERONE RECEPTOR COMPONENT-RELATED"/>
    <property type="match status" value="1"/>
</dbReference>
<organism evidence="4 5">
    <name type="scientific">Aspergillus lucknowensis</name>
    <dbReference type="NCBI Taxonomy" id="176173"/>
    <lineage>
        <taxon>Eukaryota</taxon>
        <taxon>Fungi</taxon>
        <taxon>Dikarya</taxon>
        <taxon>Ascomycota</taxon>
        <taxon>Pezizomycotina</taxon>
        <taxon>Eurotiomycetes</taxon>
        <taxon>Eurotiomycetidae</taxon>
        <taxon>Eurotiales</taxon>
        <taxon>Aspergillaceae</taxon>
        <taxon>Aspergillus</taxon>
        <taxon>Aspergillus subgen. Nidulantes</taxon>
    </lineage>
</organism>
<dbReference type="RefSeq" id="XP_070890799.1">
    <property type="nucleotide sequence ID" value="XM_071035585.1"/>
</dbReference>
<dbReference type="Proteomes" id="UP001610432">
    <property type="component" value="Unassembled WGS sequence"/>
</dbReference>
<evidence type="ECO:0000256" key="2">
    <source>
        <dbReference type="SAM" id="MobiDB-lite"/>
    </source>
</evidence>
<evidence type="ECO:0000256" key="1">
    <source>
        <dbReference type="ARBA" id="ARBA00038357"/>
    </source>
</evidence>
<dbReference type="Gene3D" id="3.10.120.10">
    <property type="entry name" value="Cytochrome b5-like heme/steroid binding domain"/>
    <property type="match status" value="1"/>
</dbReference>
<evidence type="ECO:0000259" key="3">
    <source>
        <dbReference type="SMART" id="SM01117"/>
    </source>
</evidence>
<dbReference type="InterPro" id="IPR001199">
    <property type="entry name" value="Cyt_B5-like_heme/steroid-bd"/>
</dbReference>
<dbReference type="GeneID" id="98150657"/>
<feature type="compositionally biased region" description="Basic residues" evidence="2">
    <location>
        <begin position="239"/>
        <end position="250"/>
    </location>
</feature>
<accession>A0ABR4M5E7</accession>
<sequence length="250" mass="28138">MPELRQRPVVQKDRSKTSTTAGRDDDAQRRKSHNSGGGIGFLDIIRVLVTLVAVSCGLSYYVTSSESLLWGYKPWFTNWPELVRYIQGPISLTPAQLALHDGTDPSLPIYVAINGTIFDVSANPAVYGPGGSYHFFAGRDATRAYITGCFKEDLTDDLTGVEDMYIPIDEPEELEKLSSGERKKRHEQDLRLAKKRVEKQVNHWVGFFQKSDKYFEVGKVVKDGSEKRDEGKRELCAAAKKHRPKREKSA</sequence>
<feature type="region of interest" description="Disordered" evidence="2">
    <location>
        <begin position="1"/>
        <end position="33"/>
    </location>
</feature>
<feature type="region of interest" description="Disordered" evidence="2">
    <location>
        <begin position="224"/>
        <end position="250"/>
    </location>
</feature>
<evidence type="ECO:0000313" key="4">
    <source>
        <dbReference type="EMBL" id="KAL2871820.1"/>
    </source>
</evidence>
<dbReference type="InterPro" id="IPR036400">
    <property type="entry name" value="Cyt_B5-like_heme/steroid_sf"/>
</dbReference>
<protein>
    <submittedName>
        <fullName evidence="4">Cytochrome b5</fullName>
    </submittedName>
</protein>
<comment type="similarity">
    <text evidence="1">Belongs to the cytochrome b5 family. MAPR subfamily.</text>
</comment>
<reference evidence="4 5" key="1">
    <citation type="submission" date="2024-07" db="EMBL/GenBank/DDBJ databases">
        <title>Section-level genome sequencing and comparative genomics of Aspergillus sections Usti and Cavernicolus.</title>
        <authorList>
            <consortium name="Lawrence Berkeley National Laboratory"/>
            <person name="Nybo J.L."/>
            <person name="Vesth T.C."/>
            <person name="Theobald S."/>
            <person name="Frisvad J.C."/>
            <person name="Larsen T.O."/>
            <person name="Kjaerboelling I."/>
            <person name="Rothschild-Mancinelli K."/>
            <person name="Lyhne E.K."/>
            <person name="Kogle M.E."/>
            <person name="Barry K."/>
            <person name="Clum A."/>
            <person name="Na H."/>
            <person name="Ledsgaard L."/>
            <person name="Lin J."/>
            <person name="Lipzen A."/>
            <person name="Kuo A."/>
            <person name="Riley R."/>
            <person name="Mondo S."/>
            <person name="Labutti K."/>
            <person name="Haridas S."/>
            <person name="Pangalinan J."/>
            <person name="Salamov A.A."/>
            <person name="Simmons B.A."/>
            <person name="Magnuson J.K."/>
            <person name="Chen J."/>
            <person name="Drula E."/>
            <person name="Henrissat B."/>
            <person name="Wiebenga A."/>
            <person name="Lubbers R.J."/>
            <person name="Gomes A.C."/>
            <person name="Macurrencykelacurrency M.R."/>
            <person name="Stajich J."/>
            <person name="Grigoriev I.V."/>
            <person name="Mortensen U.H."/>
            <person name="De Vries R.P."/>
            <person name="Baker S.E."/>
            <person name="Andersen M.R."/>
        </authorList>
    </citation>
    <scope>NUCLEOTIDE SEQUENCE [LARGE SCALE GENOMIC DNA]</scope>
    <source>
        <strain evidence="4 5">CBS 449.75</strain>
    </source>
</reference>
<gene>
    <name evidence="4" type="ORF">BJX67DRAFT_88473</name>
</gene>
<dbReference type="PANTHER" id="PTHR10281:SF76">
    <property type="entry name" value="CALCUTTA CUP-RELATED"/>
    <property type="match status" value="1"/>
</dbReference>
<proteinExistence type="inferred from homology"/>
<dbReference type="SUPFAM" id="SSF55856">
    <property type="entry name" value="Cytochrome b5-like heme/steroid binding domain"/>
    <property type="match status" value="1"/>
</dbReference>
<feature type="compositionally biased region" description="Basic and acidic residues" evidence="2">
    <location>
        <begin position="1"/>
        <end position="29"/>
    </location>
</feature>
<dbReference type="InterPro" id="IPR050577">
    <property type="entry name" value="MAPR/NEUFC/NENF-like"/>
</dbReference>